<keyword evidence="2" id="KW-1185">Reference proteome</keyword>
<organism evidence="3">
    <name type="scientific">Brugia pahangi</name>
    <name type="common">Filarial nematode worm</name>
    <dbReference type="NCBI Taxonomy" id="6280"/>
    <lineage>
        <taxon>Eukaryota</taxon>
        <taxon>Metazoa</taxon>
        <taxon>Ecdysozoa</taxon>
        <taxon>Nematoda</taxon>
        <taxon>Chromadorea</taxon>
        <taxon>Rhabditida</taxon>
        <taxon>Spirurina</taxon>
        <taxon>Spiruromorpha</taxon>
        <taxon>Filarioidea</taxon>
        <taxon>Onchocercidae</taxon>
        <taxon>Brugia</taxon>
    </lineage>
</organism>
<dbReference type="AlphaFoldDB" id="A0A0N4TBE0"/>
<evidence type="ECO:0000313" key="2">
    <source>
        <dbReference type="Proteomes" id="UP000278627"/>
    </source>
</evidence>
<dbReference type="Proteomes" id="UP000278627">
    <property type="component" value="Unassembled WGS sequence"/>
</dbReference>
<reference evidence="3" key="1">
    <citation type="submission" date="2017-02" db="UniProtKB">
        <authorList>
            <consortium name="WormBaseParasite"/>
        </authorList>
    </citation>
    <scope>IDENTIFICATION</scope>
</reference>
<proteinExistence type="predicted"/>
<dbReference type="EMBL" id="UZAD01003896">
    <property type="protein sequence ID" value="VDN86677.1"/>
    <property type="molecule type" value="Genomic_DNA"/>
</dbReference>
<gene>
    <name evidence="1" type="ORF">BPAG_LOCUS5491</name>
</gene>
<evidence type="ECO:0000313" key="1">
    <source>
        <dbReference type="EMBL" id="VDN86677.1"/>
    </source>
</evidence>
<name>A0A0N4TBE0_BRUPA</name>
<sequence>MNYQKNNYASQLLLLNQQYYDKNDTLSIANAGNVDNEIALSLCHSDTTKDDNLNSDSDEEFAVHAYEKIYANNTFITNMHNGKCLNDDFIKMQSVSDDETTASSAPYFSRNNYRTAIFKVNFFI</sequence>
<protein>
    <submittedName>
        <fullName evidence="1 3">Uncharacterized protein</fullName>
    </submittedName>
</protein>
<evidence type="ECO:0000313" key="3">
    <source>
        <dbReference type="WBParaSite" id="BPAG_0000552701-mRNA-1"/>
    </source>
</evidence>
<reference evidence="1 2" key="2">
    <citation type="submission" date="2018-11" db="EMBL/GenBank/DDBJ databases">
        <authorList>
            <consortium name="Pathogen Informatics"/>
        </authorList>
    </citation>
    <scope>NUCLEOTIDE SEQUENCE [LARGE SCALE GENOMIC DNA]</scope>
</reference>
<accession>A0A0N4TBE0</accession>
<dbReference type="WBParaSite" id="BPAG_0000552701-mRNA-1">
    <property type="protein sequence ID" value="BPAG_0000552701-mRNA-1"/>
    <property type="gene ID" value="BPAG_0000552701"/>
</dbReference>